<accession>A0ABS9ENL6</accession>
<reference evidence="2 3" key="1">
    <citation type="submission" date="2022-01" db="EMBL/GenBank/DDBJ databases">
        <title>Dethiosulfovibrio faecalis sp. nov., a novel proteolytic, non-sulfur-reducing bacterium isolated from a marine aquaculture solid waste bioreactor.</title>
        <authorList>
            <person name="Grabowski S."/>
            <person name="Apolinario E."/>
            <person name="Schneider N."/>
            <person name="Marshall C.W."/>
            <person name="Sowers K.R."/>
        </authorList>
    </citation>
    <scope>NUCLEOTIDE SEQUENCE [LARGE SCALE GENOMIC DNA]</scope>
    <source>
        <strain evidence="2 3">DSM 12537</strain>
    </source>
</reference>
<dbReference type="PANTHER" id="PTHR35177">
    <property type="entry name" value="HYDROGENASE MATURATION FACTOR HYBG"/>
    <property type="match status" value="1"/>
</dbReference>
<sequence length="81" mass="8850">MCLAVPHVIIDLAQDGSAMAKAGAIVREIRTDLIDEPTVGDTVLVHAGFAIEKVSPEDSEELTAMWDKIRELAGEEIDEFR</sequence>
<evidence type="ECO:0000313" key="3">
    <source>
        <dbReference type="Proteomes" id="UP001200430"/>
    </source>
</evidence>
<gene>
    <name evidence="2" type="ORF">L2W38_02900</name>
</gene>
<dbReference type="PANTHER" id="PTHR35177:SF2">
    <property type="entry name" value="HYDROGENASE MATURATION FACTOR HYBG"/>
    <property type="match status" value="1"/>
</dbReference>
<name>A0ABS9ENL6_9BACT</name>
<dbReference type="RefSeq" id="WP_236098472.1">
    <property type="nucleotide sequence ID" value="NZ_JAKGUD010000002.1"/>
</dbReference>
<evidence type="ECO:0000313" key="2">
    <source>
        <dbReference type="EMBL" id="MCF4141767.1"/>
    </source>
</evidence>
<keyword evidence="3" id="KW-1185">Reference proteome</keyword>
<dbReference type="SUPFAM" id="SSF159127">
    <property type="entry name" value="HupF/HypC-like"/>
    <property type="match status" value="1"/>
</dbReference>
<dbReference type="NCBIfam" id="TIGR00074">
    <property type="entry name" value="hypC_hupF"/>
    <property type="match status" value="1"/>
</dbReference>
<dbReference type="Pfam" id="PF01455">
    <property type="entry name" value="HupF_HypC"/>
    <property type="match status" value="1"/>
</dbReference>
<evidence type="ECO:0000256" key="1">
    <source>
        <dbReference type="ARBA" id="ARBA00006018"/>
    </source>
</evidence>
<dbReference type="InterPro" id="IPR001109">
    <property type="entry name" value="Hydrogenase_HupF/HypC"/>
</dbReference>
<proteinExistence type="inferred from homology"/>
<comment type="similarity">
    <text evidence="1">Belongs to the HupF/HypC family.</text>
</comment>
<comment type="caution">
    <text evidence="2">The sequence shown here is derived from an EMBL/GenBank/DDBJ whole genome shotgun (WGS) entry which is preliminary data.</text>
</comment>
<organism evidence="2 3">
    <name type="scientific">Dethiosulfovibrio marinus</name>
    <dbReference type="NCBI Taxonomy" id="133532"/>
    <lineage>
        <taxon>Bacteria</taxon>
        <taxon>Thermotogati</taxon>
        <taxon>Synergistota</taxon>
        <taxon>Synergistia</taxon>
        <taxon>Synergistales</taxon>
        <taxon>Dethiosulfovibrionaceae</taxon>
        <taxon>Dethiosulfovibrio</taxon>
    </lineage>
</organism>
<protein>
    <submittedName>
        <fullName evidence="2">HypC/HybG/HupF family hydrogenase formation chaperone</fullName>
    </submittedName>
</protein>
<dbReference type="Proteomes" id="UP001200430">
    <property type="component" value="Unassembled WGS sequence"/>
</dbReference>
<dbReference type="EMBL" id="JAKGUD010000002">
    <property type="protein sequence ID" value="MCF4141767.1"/>
    <property type="molecule type" value="Genomic_DNA"/>
</dbReference>
<dbReference type="PRINTS" id="PR00445">
    <property type="entry name" value="HUPFHYPC"/>
</dbReference>
<dbReference type="Gene3D" id="2.30.30.140">
    <property type="match status" value="1"/>
</dbReference>